<comment type="subcellular location">
    <subcellularLocation>
        <location evidence="1">Periplasm</location>
    </subcellularLocation>
</comment>
<evidence type="ECO:0000313" key="9">
    <source>
        <dbReference type="EMBL" id="MFC5567579.1"/>
    </source>
</evidence>
<protein>
    <submittedName>
        <fullName evidence="9">Extracellular solute-binding protein</fullName>
    </submittedName>
</protein>
<dbReference type="InterPro" id="IPR050490">
    <property type="entry name" value="Bact_solute-bd_prot1"/>
</dbReference>
<evidence type="ECO:0000256" key="2">
    <source>
        <dbReference type="ARBA" id="ARBA00008520"/>
    </source>
</evidence>
<evidence type="ECO:0000256" key="8">
    <source>
        <dbReference type="SAM" id="SignalP"/>
    </source>
</evidence>
<proteinExistence type="inferred from homology"/>
<evidence type="ECO:0000256" key="7">
    <source>
        <dbReference type="ARBA" id="ARBA00023288"/>
    </source>
</evidence>
<keyword evidence="4 8" id="KW-0732">Signal</keyword>
<comment type="caution">
    <text evidence="9">The sequence shown here is derived from an EMBL/GenBank/DDBJ whole genome shotgun (WGS) entry which is preliminary data.</text>
</comment>
<keyword evidence="6" id="KW-0564">Palmitate</keyword>
<evidence type="ECO:0000256" key="4">
    <source>
        <dbReference type="ARBA" id="ARBA00022729"/>
    </source>
</evidence>
<dbReference type="Gene3D" id="3.40.190.10">
    <property type="entry name" value="Periplasmic binding protein-like II"/>
    <property type="match status" value="2"/>
</dbReference>
<keyword evidence="10" id="KW-1185">Reference proteome</keyword>
<feature type="signal peptide" evidence="8">
    <location>
        <begin position="1"/>
        <end position="21"/>
    </location>
</feature>
<evidence type="ECO:0000256" key="5">
    <source>
        <dbReference type="ARBA" id="ARBA00023136"/>
    </source>
</evidence>
<organism evidence="9 10">
    <name type="scientific">Rubellimicrobium aerolatum</name>
    <dbReference type="NCBI Taxonomy" id="490979"/>
    <lineage>
        <taxon>Bacteria</taxon>
        <taxon>Pseudomonadati</taxon>
        <taxon>Pseudomonadota</taxon>
        <taxon>Alphaproteobacteria</taxon>
        <taxon>Rhodobacterales</taxon>
        <taxon>Roseobacteraceae</taxon>
        <taxon>Rubellimicrobium</taxon>
    </lineage>
</organism>
<comment type="similarity">
    <text evidence="2">Belongs to the bacterial solute-binding protein 1 family.</text>
</comment>
<feature type="chain" id="PRO_5047107536" evidence="8">
    <location>
        <begin position="22"/>
        <end position="475"/>
    </location>
</feature>
<keyword evidence="5" id="KW-0472">Membrane</keyword>
<evidence type="ECO:0000256" key="3">
    <source>
        <dbReference type="ARBA" id="ARBA00022475"/>
    </source>
</evidence>
<dbReference type="Pfam" id="PF01547">
    <property type="entry name" value="SBP_bac_1"/>
    <property type="match status" value="1"/>
</dbReference>
<dbReference type="SUPFAM" id="SSF53850">
    <property type="entry name" value="Periplasmic binding protein-like II"/>
    <property type="match status" value="1"/>
</dbReference>
<evidence type="ECO:0000256" key="6">
    <source>
        <dbReference type="ARBA" id="ARBA00023139"/>
    </source>
</evidence>
<accession>A0ABW0SF87</accession>
<dbReference type="EMBL" id="JBHSNA010000016">
    <property type="protein sequence ID" value="MFC5567579.1"/>
    <property type="molecule type" value="Genomic_DNA"/>
</dbReference>
<evidence type="ECO:0000313" key="10">
    <source>
        <dbReference type="Proteomes" id="UP001596056"/>
    </source>
</evidence>
<reference evidence="10" key="1">
    <citation type="journal article" date="2019" name="Int. J. Syst. Evol. Microbiol.">
        <title>The Global Catalogue of Microorganisms (GCM) 10K type strain sequencing project: providing services to taxonomists for standard genome sequencing and annotation.</title>
        <authorList>
            <consortium name="The Broad Institute Genomics Platform"/>
            <consortium name="The Broad Institute Genome Sequencing Center for Infectious Disease"/>
            <person name="Wu L."/>
            <person name="Ma J."/>
        </authorList>
    </citation>
    <scope>NUCLEOTIDE SEQUENCE [LARGE SCALE GENOMIC DNA]</scope>
    <source>
        <strain evidence="10">KACC 11588</strain>
    </source>
</reference>
<dbReference type="Proteomes" id="UP001596056">
    <property type="component" value="Unassembled WGS sequence"/>
</dbReference>
<name>A0ABW0SF87_9RHOB</name>
<sequence>MFHRHLATSLVALTIATPALADFWSDAAAPYQGVTIRGVSESTPPSNYVRDVIAPAFTEATGIAVEFETTSWDQMYDKAIKDMEAGSGIYDFVYIEQDAIYSYLSRDFLVNLTQTMADNPALVNPAFNWDEFTTFIDSFKDPNKNDDVFGVPMEAFIKVYLYRKDLFENPEIKAAFQAQYGYELTPATTFQQWRDSAEFFTAYGQEQGEELYGTTVQAASGHPASFYEFFESIAPLYGVYDWGINQETWTASVANGGRMNSPEAVEALTFWLGLLQYAPPEATASTWDEVASSFAAGRAAQGLVYGENATWIATNAEKSSVVGNVGVALPPTAEGVMAQAEAGEGYIGYYDGGAFGIPHSSANKEAAVLFLQYIAQPELQADWAEAGGRIVLNSTYDEPKVQEIDAKTDSYFTLMRDSGALFAGAPPYPFHNQVREAAAPFIYEAIIGNLSPQEALDQMAAAAEAELKNLGYTSN</sequence>
<dbReference type="RefSeq" id="WP_209842321.1">
    <property type="nucleotide sequence ID" value="NZ_JAGGJP010000015.1"/>
</dbReference>
<dbReference type="InterPro" id="IPR006059">
    <property type="entry name" value="SBP"/>
</dbReference>
<evidence type="ECO:0000256" key="1">
    <source>
        <dbReference type="ARBA" id="ARBA00004418"/>
    </source>
</evidence>
<keyword evidence="7" id="KW-0449">Lipoprotein</keyword>
<keyword evidence="3" id="KW-1003">Cell membrane</keyword>
<dbReference type="PANTHER" id="PTHR43649:SF33">
    <property type="entry name" value="POLYGALACTURONAN_RHAMNOGALACTURONAN-BINDING PROTEIN YTCQ"/>
    <property type="match status" value="1"/>
</dbReference>
<dbReference type="PANTHER" id="PTHR43649">
    <property type="entry name" value="ARABINOSE-BINDING PROTEIN-RELATED"/>
    <property type="match status" value="1"/>
</dbReference>
<gene>
    <name evidence="9" type="ORF">ACFPOC_14290</name>
</gene>